<keyword evidence="6" id="KW-1185">Reference proteome</keyword>
<comment type="subcellular location">
    <subcellularLocation>
        <location evidence="1">Membrane</location>
    </subcellularLocation>
</comment>
<keyword evidence="3" id="KW-0732">Signal</keyword>
<feature type="signal peptide" evidence="3">
    <location>
        <begin position="1"/>
        <end position="20"/>
    </location>
</feature>
<organism evidence="5 6">
    <name type="scientific">Alkalimarinus sediminis</name>
    <dbReference type="NCBI Taxonomy" id="1632866"/>
    <lineage>
        <taxon>Bacteria</taxon>
        <taxon>Pseudomonadati</taxon>
        <taxon>Pseudomonadota</taxon>
        <taxon>Gammaproteobacteria</taxon>
        <taxon>Alteromonadales</taxon>
        <taxon>Alteromonadaceae</taxon>
        <taxon>Alkalimarinus</taxon>
    </lineage>
</organism>
<keyword evidence="2" id="KW-0472">Membrane</keyword>
<evidence type="ECO:0000259" key="4">
    <source>
        <dbReference type="Pfam" id="PF01103"/>
    </source>
</evidence>
<evidence type="ECO:0000256" key="3">
    <source>
        <dbReference type="SAM" id="SignalP"/>
    </source>
</evidence>
<evidence type="ECO:0000256" key="1">
    <source>
        <dbReference type="ARBA" id="ARBA00004370"/>
    </source>
</evidence>
<dbReference type="KEGG" id="asem:NNL22_11240"/>
<reference evidence="5" key="1">
    <citation type="submission" date="2022-07" db="EMBL/GenBank/DDBJ databases">
        <title>Alkalimarinus sp. nov., isolated from gut of a Alitta virens.</title>
        <authorList>
            <person name="Yang A.I."/>
            <person name="Shin N.-R."/>
        </authorList>
    </citation>
    <scope>NUCLEOTIDE SEQUENCE</scope>
    <source>
        <strain evidence="5">FA028</strain>
    </source>
</reference>
<dbReference type="Pfam" id="PF01103">
    <property type="entry name" value="Omp85"/>
    <property type="match status" value="1"/>
</dbReference>
<dbReference type="AlphaFoldDB" id="A0A9E8HFR1"/>
<name>A0A9E8HFR1_9ALTE</name>
<evidence type="ECO:0000313" key="6">
    <source>
        <dbReference type="Proteomes" id="UP001164472"/>
    </source>
</evidence>
<dbReference type="Proteomes" id="UP001164472">
    <property type="component" value="Chromosome"/>
</dbReference>
<dbReference type="InterPro" id="IPR000184">
    <property type="entry name" value="Bac_surfAg_D15"/>
</dbReference>
<feature type="chain" id="PRO_5038725188" evidence="3">
    <location>
        <begin position="21"/>
        <end position="434"/>
    </location>
</feature>
<evidence type="ECO:0000256" key="2">
    <source>
        <dbReference type="ARBA" id="ARBA00023136"/>
    </source>
</evidence>
<evidence type="ECO:0000313" key="5">
    <source>
        <dbReference type="EMBL" id="UZW73614.1"/>
    </source>
</evidence>
<proteinExistence type="predicted"/>
<feature type="domain" description="Bacterial surface antigen (D15)" evidence="4">
    <location>
        <begin position="224"/>
        <end position="419"/>
    </location>
</feature>
<gene>
    <name evidence="5" type="ORF">NNL22_11240</name>
</gene>
<dbReference type="Gene3D" id="2.40.160.50">
    <property type="entry name" value="membrane protein fhac: a member of the omp85/tpsb transporter family"/>
    <property type="match status" value="1"/>
</dbReference>
<protein>
    <submittedName>
        <fullName evidence="5">BamA/TamA family outer membrane protein</fullName>
    </submittedName>
</protein>
<dbReference type="GO" id="GO:0019867">
    <property type="term" value="C:outer membrane"/>
    <property type="evidence" value="ECO:0007669"/>
    <property type="project" value="InterPro"/>
</dbReference>
<accession>A0A9E8HFR1</accession>
<sequence>MPVYVIVILLLMAMPTSLMAVTSANVKRSVDRVETPNKTAESLILPFAFSTETMGLNLGLGAMASGYFQDQMTVGATAFGGEISYGVGAGLWNFRLPGTDRLYFSIVGMEGYYPDQRAYATTRDEFHTSPLAGSNDSSPDDYIEANGSSNWWEMKLEFSLPFGATANKGMVNYETRNGLLISEPSGGDKWNPLTSGASVVLLRQFNRYQSFEQEERFLDGAVHAVELGLLYDNTDFPVNPSKGSKQYISVSHDAAWLESDHQWTFLEFDASKYYSFGESEHAYQRVLALNFWTGYSSSWAVEYNDEGKQRVANAPPYNEGASLGGFYRMRGYSQNRFHDKAAIYMTAEYRYTLKYNPVEGVKWLRFLKLDWFQLVPFIEAGRVAPEYTANALLNDLKYDGGVSLRSMMAGLVVRADVAVSEEGGSLWFMVDHPF</sequence>
<dbReference type="EMBL" id="CP101527">
    <property type="protein sequence ID" value="UZW73614.1"/>
    <property type="molecule type" value="Genomic_DNA"/>
</dbReference>
<dbReference type="RefSeq" id="WP_251809755.1">
    <property type="nucleotide sequence ID" value="NZ_CP101527.1"/>
</dbReference>